<feature type="transmembrane region" description="Helical" evidence="1">
    <location>
        <begin position="12"/>
        <end position="32"/>
    </location>
</feature>
<dbReference type="EMBL" id="GGEC01011049">
    <property type="protein sequence ID" value="MBW91532.1"/>
    <property type="molecule type" value="Transcribed_RNA"/>
</dbReference>
<evidence type="ECO:0000256" key="1">
    <source>
        <dbReference type="SAM" id="Phobius"/>
    </source>
</evidence>
<protein>
    <submittedName>
        <fullName evidence="2">Uncharacterized protein</fullName>
    </submittedName>
</protein>
<proteinExistence type="predicted"/>
<sequence>MKSIDNPWICSSFLLLLLLLLVAYFLGGCLVWRERIMENVNPKEKERKVENERKCGEIMVV</sequence>
<evidence type="ECO:0000313" key="2">
    <source>
        <dbReference type="EMBL" id="MBW91532.1"/>
    </source>
</evidence>
<reference evidence="2" key="1">
    <citation type="submission" date="2018-02" db="EMBL/GenBank/DDBJ databases">
        <title>Rhizophora mucronata_Transcriptome.</title>
        <authorList>
            <person name="Meera S.P."/>
            <person name="Sreeshan A."/>
            <person name="Augustine A."/>
        </authorList>
    </citation>
    <scope>NUCLEOTIDE SEQUENCE</scope>
    <source>
        <tissue evidence="2">Leaf</tissue>
    </source>
</reference>
<dbReference type="AlphaFoldDB" id="A0A2P2JDH9"/>
<dbReference type="PROSITE" id="PS51257">
    <property type="entry name" value="PROKAR_LIPOPROTEIN"/>
    <property type="match status" value="1"/>
</dbReference>
<keyword evidence="1" id="KW-0472">Membrane</keyword>
<keyword evidence="1" id="KW-1133">Transmembrane helix</keyword>
<keyword evidence="1" id="KW-0812">Transmembrane</keyword>
<name>A0A2P2JDH9_RHIMU</name>
<organism evidence="2">
    <name type="scientific">Rhizophora mucronata</name>
    <name type="common">Asiatic mangrove</name>
    <dbReference type="NCBI Taxonomy" id="61149"/>
    <lineage>
        <taxon>Eukaryota</taxon>
        <taxon>Viridiplantae</taxon>
        <taxon>Streptophyta</taxon>
        <taxon>Embryophyta</taxon>
        <taxon>Tracheophyta</taxon>
        <taxon>Spermatophyta</taxon>
        <taxon>Magnoliopsida</taxon>
        <taxon>eudicotyledons</taxon>
        <taxon>Gunneridae</taxon>
        <taxon>Pentapetalae</taxon>
        <taxon>rosids</taxon>
        <taxon>fabids</taxon>
        <taxon>Malpighiales</taxon>
        <taxon>Rhizophoraceae</taxon>
        <taxon>Rhizophora</taxon>
    </lineage>
</organism>
<accession>A0A2P2JDH9</accession>